<evidence type="ECO:0000259" key="2">
    <source>
        <dbReference type="SMART" id="SM01131"/>
    </source>
</evidence>
<gene>
    <name evidence="3" type="ORF">GWI33_005058</name>
</gene>
<evidence type="ECO:0000256" key="1">
    <source>
        <dbReference type="ARBA" id="ARBA00010331"/>
    </source>
</evidence>
<keyword evidence="4" id="KW-1185">Reference proteome</keyword>
<dbReference type="GO" id="GO:0005737">
    <property type="term" value="C:cytoplasm"/>
    <property type="evidence" value="ECO:0007669"/>
    <property type="project" value="InterPro"/>
</dbReference>
<evidence type="ECO:0000313" key="3">
    <source>
        <dbReference type="EMBL" id="KAF7281141.1"/>
    </source>
</evidence>
<comment type="caution">
    <text evidence="3">The sequence shown here is derived from an EMBL/GenBank/DDBJ whole genome shotgun (WGS) entry which is preliminary data.</text>
</comment>
<dbReference type="InterPro" id="IPR038763">
    <property type="entry name" value="DHH_sf"/>
</dbReference>
<dbReference type="EMBL" id="JAACXV010000256">
    <property type="protein sequence ID" value="KAF7281141.1"/>
    <property type="molecule type" value="Genomic_DNA"/>
</dbReference>
<reference evidence="3" key="1">
    <citation type="submission" date="2020-08" db="EMBL/GenBank/DDBJ databases">
        <title>Genome sequencing and assembly of the red palm weevil Rhynchophorus ferrugineus.</title>
        <authorList>
            <person name="Dias G.B."/>
            <person name="Bergman C.M."/>
            <person name="Manee M."/>
        </authorList>
    </citation>
    <scope>NUCLEOTIDE SEQUENCE</scope>
    <source>
        <strain evidence="3">AA-2017</strain>
        <tissue evidence="3">Whole larva</tissue>
    </source>
</reference>
<sequence length="370" mass="42412">MEKFTCYLKSVKLFKNCLASGKKQIHISLGNESCDLDSMVSSLIWGYFVSVSKPEYLVLPVLNVTRENFLLRTENCFVLEQAGIEIDNLIFRDQIDFTELSKNYTSCLSATLVDHHVLNKNDEILYKHVTQIFDHRPLDSSVSWDVGKVIKRIEQVGSCCTLISDEILRKSPHILTLPLSYLLYQTIIYDTIALVPENGKAKPLDIDIGLELEKTYNFSAEKRQEVFDKLWAAHNDISNLTPKQLLYKDLKLIDGIYIPGLPTLVEDYLKLDGSLQAIRDFADNHNVTCLILIGLDASITVKRDLAIYSKNSDDKLKKILLGTLQNNWEEFKFEKRPSDDEIYLLHVHNIKLSRKQLVPLVKDAWLKFTA</sequence>
<dbReference type="PANTHER" id="PTHR12112:SF39">
    <property type="entry name" value="EG:152A3.5 PROTEIN (FBGN0003116_PN PROTEIN)"/>
    <property type="match status" value="1"/>
</dbReference>
<evidence type="ECO:0000313" key="4">
    <source>
        <dbReference type="Proteomes" id="UP000625711"/>
    </source>
</evidence>
<dbReference type="InterPro" id="IPR004097">
    <property type="entry name" value="DHHA2"/>
</dbReference>
<protein>
    <recommendedName>
        <fullName evidence="2">DHHA2 domain-containing protein</fullName>
    </recommendedName>
</protein>
<proteinExistence type="inferred from homology"/>
<dbReference type="Proteomes" id="UP000625711">
    <property type="component" value="Unassembled WGS sequence"/>
</dbReference>
<dbReference type="OrthoDB" id="374045at2759"/>
<dbReference type="Gene3D" id="3.90.1640.10">
    <property type="entry name" value="inorganic pyrophosphatase (n-terminal core)"/>
    <property type="match status" value="1"/>
</dbReference>
<feature type="domain" description="DHHA2" evidence="2">
    <location>
        <begin position="227"/>
        <end position="365"/>
    </location>
</feature>
<dbReference type="PANTHER" id="PTHR12112">
    <property type="entry name" value="BNIP - RELATED"/>
    <property type="match status" value="1"/>
</dbReference>
<accession>A0A834ME43</accession>
<dbReference type="GO" id="GO:0004309">
    <property type="term" value="F:exopolyphosphatase activity"/>
    <property type="evidence" value="ECO:0007669"/>
    <property type="project" value="TreeGrafter"/>
</dbReference>
<dbReference type="InterPro" id="IPR038222">
    <property type="entry name" value="DHHA2_dom_sf"/>
</dbReference>
<dbReference type="AlphaFoldDB" id="A0A834ME43"/>
<dbReference type="SUPFAM" id="SSF64182">
    <property type="entry name" value="DHH phosphoesterases"/>
    <property type="match status" value="1"/>
</dbReference>
<dbReference type="Pfam" id="PF02833">
    <property type="entry name" value="DHHA2"/>
    <property type="match status" value="1"/>
</dbReference>
<dbReference type="SMART" id="SM01131">
    <property type="entry name" value="DHHA2"/>
    <property type="match status" value="1"/>
</dbReference>
<comment type="similarity">
    <text evidence="1">Belongs to the PPase class C family. Prune subfamily.</text>
</comment>
<organism evidence="3 4">
    <name type="scientific">Rhynchophorus ferrugineus</name>
    <name type="common">Red palm weevil</name>
    <name type="synonym">Curculio ferrugineus</name>
    <dbReference type="NCBI Taxonomy" id="354439"/>
    <lineage>
        <taxon>Eukaryota</taxon>
        <taxon>Metazoa</taxon>
        <taxon>Ecdysozoa</taxon>
        <taxon>Arthropoda</taxon>
        <taxon>Hexapoda</taxon>
        <taxon>Insecta</taxon>
        <taxon>Pterygota</taxon>
        <taxon>Neoptera</taxon>
        <taxon>Endopterygota</taxon>
        <taxon>Coleoptera</taxon>
        <taxon>Polyphaga</taxon>
        <taxon>Cucujiformia</taxon>
        <taxon>Curculionidae</taxon>
        <taxon>Dryophthorinae</taxon>
        <taxon>Rhynchophorus</taxon>
    </lineage>
</organism>
<name>A0A834ME43_RHYFE</name>
<dbReference type="Gene3D" id="3.10.310.20">
    <property type="entry name" value="DHHA2 domain"/>
    <property type="match status" value="1"/>
</dbReference>